<dbReference type="PANTHER" id="PTHR43237:SF4">
    <property type="entry name" value="NADP-DEPENDENT MALIC ENZYME"/>
    <property type="match status" value="1"/>
</dbReference>
<evidence type="ECO:0000256" key="9">
    <source>
        <dbReference type="PIRSR" id="PIRSR036684-1"/>
    </source>
</evidence>
<feature type="active site" description="Proton acceptor" evidence="9">
    <location>
        <position position="93"/>
    </location>
</feature>
<feature type="domain" description="Malic enzyme NAD-binding" evidence="12">
    <location>
        <begin position="162"/>
        <end position="399"/>
    </location>
</feature>
<dbReference type="InterPro" id="IPR002505">
    <property type="entry name" value="PTA_PTB"/>
</dbReference>
<evidence type="ECO:0000256" key="5">
    <source>
        <dbReference type="ARBA" id="ARBA00008785"/>
    </source>
</evidence>
<dbReference type="Gene3D" id="3.40.50.10950">
    <property type="match status" value="1"/>
</dbReference>
<keyword evidence="14" id="KW-0012">Acyltransferase</keyword>
<gene>
    <name evidence="14" type="ordered locus">PCC8801_0448</name>
</gene>
<feature type="binding site" evidence="11">
    <location>
        <begin position="75"/>
        <end position="82"/>
    </location>
    <ligand>
        <name>NADP(+)</name>
        <dbReference type="ChEBI" id="CHEBI:58349"/>
    </ligand>
</feature>
<dbReference type="SUPFAM" id="SSF53223">
    <property type="entry name" value="Aminoacid dehydrogenase-like, N-terminal domain"/>
    <property type="match status" value="1"/>
</dbReference>
<feature type="domain" description="Malic enzyme N-terminal" evidence="13">
    <location>
        <begin position="17"/>
        <end position="150"/>
    </location>
</feature>
<evidence type="ECO:0000256" key="11">
    <source>
        <dbReference type="PIRSR" id="PIRSR036684-3"/>
    </source>
</evidence>
<dbReference type="NCBIfam" id="NF007233">
    <property type="entry name" value="PRK09653.1"/>
    <property type="match status" value="1"/>
</dbReference>
<dbReference type="InterPro" id="IPR036291">
    <property type="entry name" value="NAD(P)-bd_dom_sf"/>
</dbReference>
<dbReference type="Gene3D" id="3.40.50.720">
    <property type="entry name" value="NAD(P)-binding Rossmann-like Domain"/>
    <property type="match status" value="1"/>
</dbReference>
<dbReference type="InterPro" id="IPR042112">
    <property type="entry name" value="P_AcTrfase_dom2"/>
</dbReference>
<keyword evidence="15" id="KW-1185">Reference proteome</keyword>
<dbReference type="InterPro" id="IPR046346">
    <property type="entry name" value="Aminoacid_DH-like_N_sf"/>
</dbReference>
<dbReference type="Pfam" id="PF01515">
    <property type="entry name" value="PTA_PTB"/>
    <property type="match status" value="1"/>
</dbReference>
<reference evidence="15" key="1">
    <citation type="journal article" date="2011" name="MBio">
        <title>Novel metabolic attributes of the genus Cyanothece, comprising a group of unicellular nitrogen-fixing Cyanobacteria.</title>
        <authorList>
            <person name="Bandyopadhyay A."/>
            <person name="Elvitigala T."/>
            <person name="Welsh E."/>
            <person name="Stockel J."/>
            <person name="Liberton M."/>
            <person name="Min H."/>
            <person name="Sherman L.A."/>
            <person name="Pakrasi H.B."/>
        </authorList>
    </citation>
    <scope>NUCLEOTIDE SEQUENCE [LARGE SCALE GENOMIC DNA]</scope>
    <source>
        <strain evidence="15">PCC 8801</strain>
    </source>
</reference>
<evidence type="ECO:0000256" key="7">
    <source>
        <dbReference type="ARBA" id="ARBA00023002"/>
    </source>
</evidence>
<dbReference type="eggNOG" id="COG0281">
    <property type="taxonomic scope" value="Bacteria"/>
</dbReference>
<protein>
    <submittedName>
        <fullName evidence="14">Phosphate acetyltransferase</fullName>
        <ecNumber evidence="14">1.1.1.40</ecNumber>
        <ecNumber evidence="14">2.3.1.8</ecNumber>
    </submittedName>
</protein>
<dbReference type="InterPro" id="IPR042113">
    <property type="entry name" value="P_AcTrfase_dom1"/>
</dbReference>
<feature type="binding site" evidence="10">
    <location>
        <position position="135"/>
    </location>
    <ligand>
        <name>a divalent metal cation</name>
        <dbReference type="ChEBI" id="CHEBI:60240"/>
    </ligand>
</feature>
<dbReference type="SMART" id="SM00919">
    <property type="entry name" value="Malic_M"/>
    <property type="match status" value="1"/>
</dbReference>
<dbReference type="SMART" id="SM01274">
    <property type="entry name" value="malic"/>
    <property type="match status" value="1"/>
</dbReference>
<dbReference type="InterPro" id="IPR012302">
    <property type="entry name" value="Malic_NAD-bd"/>
</dbReference>
<dbReference type="STRING" id="41431.PCC8801_0448"/>
<keyword evidence="6 10" id="KW-0479">Metal-binding</keyword>
<dbReference type="InterPro" id="IPR012301">
    <property type="entry name" value="Malic_N_dom"/>
</dbReference>
<evidence type="ECO:0000256" key="3">
    <source>
        <dbReference type="ARBA" id="ARBA00007686"/>
    </source>
</evidence>
<dbReference type="PIRSF" id="PIRSF036684">
    <property type="entry name" value="ME_PTA"/>
    <property type="match status" value="1"/>
</dbReference>
<dbReference type="GO" id="GO:0046872">
    <property type="term" value="F:metal ion binding"/>
    <property type="evidence" value="ECO:0007669"/>
    <property type="project" value="UniProtKB-KW"/>
</dbReference>
<keyword evidence="14" id="KW-0808">Transferase</keyword>
<dbReference type="SUPFAM" id="SSF53659">
    <property type="entry name" value="Isocitrate/Isopropylmalate dehydrogenase-like"/>
    <property type="match status" value="1"/>
</dbReference>
<proteinExistence type="inferred from homology"/>
<feature type="binding site" evidence="10">
    <location>
        <position position="136"/>
    </location>
    <ligand>
        <name>a divalent metal cation</name>
        <dbReference type="ChEBI" id="CHEBI:60240"/>
    </ligand>
</feature>
<evidence type="ECO:0000256" key="8">
    <source>
        <dbReference type="ARBA" id="ARBA00023268"/>
    </source>
</evidence>
<dbReference type="EC" id="1.1.1.40" evidence="14"/>
<dbReference type="CDD" id="cd05311">
    <property type="entry name" value="NAD_bind_2_malic_enz"/>
    <property type="match status" value="1"/>
</dbReference>
<dbReference type="PANTHER" id="PTHR43237">
    <property type="entry name" value="NADP-DEPENDENT MALIC ENZYME"/>
    <property type="match status" value="1"/>
</dbReference>
<dbReference type="FunFam" id="3.40.50.10380:FF:000003">
    <property type="entry name" value="NADP-dependent malic enzyme"/>
    <property type="match status" value="1"/>
</dbReference>
<evidence type="ECO:0000256" key="10">
    <source>
        <dbReference type="PIRSR" id="PIRSR036684-2"/>
    </source>
</evidence>
<dbReference type="EC" id="2.3.1.8" evidence="14"/>
<dbReference type="GO" id="GO:0004473">
    <property type="term" value="F:malate dehydrogenase (decarboxylating) (NADP+) activity"/>
    <property type="evidence" value="ECO:0007669"/>
    <property type="project" value="UniProtKB-EC"/>
</dbReference>
<dbReference type="SUPFAM" id="SSF51735">
    <property type="entry name" value="NAD(P)-binding Rossmann-fold domains"/>
    <property type="match status" value="1"/>
</dbReference>
<name>B7JUG4_RIPO1</name>
<evidence type="ECO:0000256" key="1">
    <source>
        <dbReference type="ARBA" id="ARBA00001936"/>
    </source>
</evidence>
<dbReference type="FunFam" id="3.40.50.720:FF:000095">
    <property type="entry name" value="NADP-dependent malic enzyme"/>
    <property type="match status" value="1"/>
</dbReference>
<dbReference type="InterPro" id="IPR012188">
    <property type="entry name" value="ME_PTA"/>
</dbReference>
<dbReference type="eggNOG" id="COG0280">
    <property type="taxonomic scope" value="Bacteria"/>
</dbReference>
<dbReference type="RefSeq" id="WP_012593821.1">
    <property type="nucleotide sequence ID" value="NC_011726.1"/>
</dbReference>
<dbReference type="InterPro" id="IPR037062">
    <property type="entry name" value="Malic_N_dom_sf"/>
</dbReference>
<comment type="similarity">
    <text evidence="5">Belongs to the malic enzymes family.</text>
</comment>
<feature type="binding site" evidence="11">
    <location>
        <position position="161"/>
    </location>
    <ligand>
        <name>a divalent metal cation</name>
        <dbReference type="ChEBI" id="CHEBI:60240"/>
    </ligand>
</feature>
<accession>B7JUG4</accession>
<evidence type="ECO:0000256" key="2">
    <source>
        <dbReference type="ARBA" id="ARBA00001946"/>
    </source>
</evidence>
<dbReference type="InterPro" id="IPR051674">
    <property type="entry name" value="Malate_Decarboxylase"/>
</dbReference>
<dbReference type="OrthoDB" id="9805787at2"/>
<dbReference type="Proteomes" id="UP000008204">
    <property type="component" value="Chromosome"/>
</dbReference>
<evidence type="ECO:0000313" key="15">
    <source>
        <dbReference type="Proteomes" id="UP000008204"/>
    </source>
</evidence>
<evidence type="ECO:0000256" key="4">
    <source>
        <dbReference type="ARBA" id="ARBA00008756"/>
    </source>
</evidence>
<evidence type="ECO:0000256" key="6">
    <source>
        <dbReference type="ARBA" id="ARBA00022723"/>
    </source>
</evidence>
<keyword evidence="11" id="KW-0521">NADP</keyword>
<comment type="cofactor">
    <cofactor evidence="1">
        <name>Mn(2+)</name>
        <dbReference type="ChEBI" id="CHEBI:29035"/>
    </cofactor>
</comment>
<dbReference type="EMBL" id="CP001287">
    <property type="protein sequence ID" value="ACK64544.1"/>
    <property type="molecule type" value="Genomic_DNA"/>
</dbReference>
<dbReference type="Gene3D" id="3.40.50.10380">
    <property type="entry name" value="Malic enzyme, N-terminal domain"/>
    <property type="match status" value="1"/>
</dbReference>
<comment type="cofactor">
    <cofactor evidence="2">
        <name>Mg(2+)</name>
        <dbReference type="ChEBI" id="CHEBI:18420"/>
    </cofactor>
</comment>
<dbReference type="Pfam" id="PF03949">
    <property type="entry name" value="Malic_M"/>
    <property type="match status" value="1"/>
</dbReference>
<evidence type="ECO:0000259" key="13">
    <source>
        <dbReference type="SMART" id="SM01274"/>
    </source>
</evidence>
<feature type="binding site" evidence="11">
    <location>
        <position position="286"/>
    </location>
    <ligand>
        <name>a divalent metal cation</name>
        <dbReference type="ChEBI" id="CHEBI:60240"/>
    </ligand>
</feature>
<evidence type="ECO:0000259" key="12">
    <source>
        <dbReference type="SMART" id="SM00919"/>
    </source>
</evidence>
<dbReference type="HOGENOM" id="CLU_012366_0_0_3"/>
<dbReference type="InterPro" id="IPR045213">
    <property type="entry name" value="Malic_NAD-bd_bact_type"/>
</dbReference>
<comment type="similarity">
    <text evidence="4">In the C-terminal section; belongs to the phosphate acetyltransferase and butyryltransferase family.</text>
</comment>
<sequence length="758" mass="82661">MPSLPEDALKYHRYERPGKLEVNPTKPFLTQRDLSLAYTPGVAEPCRQIYQDPEQVYHYTIKGNLVAVASNGSAVLGLGNIGPLAGKPVMEGKAVLFKRFADIDVFDLEIDASDPDQFITIIKSLEPTFGGINLEDIKAPDSFYIEEKLKKQMQIPVFHDDQHGTAIITGAALLNALKVANKAIENVKVVYCGAGAAAIACAKLHLTLGVRPENVMMCDRQGVIYQGRTADINPYKAQFAAKTSARTLADALDNADVFIGLSVKGALSVPMLNSMAACPIVFALANPDPEIEYKTAKNARSDVIIATGRSDYPNQVNNVLGFPFIFRGALDVRAREINEAMKIAAVNALVKLTHEEVPHSVLRAYGLKTLSFGADYLIPKPFDHRVLFWVAPAVAQAAIETGVAQVSFNLEDYPEVLEKRMGLSSEIIRHSLQKAKTDPKRIVFPEGEHDKILGACQILLEEGIAYPILIGSEAKIHQRIADLGLTLPNIPIEDPRTSPKTALYVQELFRLRQRKGMTLEQAKKSILNPNIFASLMVHLGDADGVVAGISQSYPETLRPSLQIIGTHPEVTSVSGLYLMLFKHRMYFLADTTVNIEPSAEVLANIALESAKFAQRLDIVPRVALLSFSNFGSVKHHLCDRVKEAVRLVKERDPNLIIDGEMQADTAVNPILAKEHYPFSAIQGNANILIFPDLQSGNIAYKLLQELGGGEALGPILLGMAKSVQVLGRGCAIDSIVNMTAIAVLDAQEKEVEGINSPS</sequence>
<dbReference type="GO" id="GO:0008959">
    <property type="term" value="F:phosphate acetyltransferase activity"/>
    <property type="evidence" value="ECO:0007669"/>
    <property type="project" value="UniProtKB-EC"/>
</dbReference>
<evidence type="ECO:0000313" key="14">
    <source>
        <dbReference type="EMBL" id="ACK64544.1"/>
    </source>
</evidence>
<comment type="similarity">
    <text evidence="3">In the N-terminal section; belongs to the malic enzymes family.</text>
</comment>
<dbReference type="AlphaFoldDB" id="B7JUG4"/>
<keyword evidence="7 14" id="KW-0560">Oxidoreductase</keyword>
<dbReference type="KEGG" id="cyp:PCC8801_0448"/>
<organism evidence="14 15">
    <name type="scientific">Rippkaea orientalis (strain PCC 8801 / RF-1)</name>
    <name type="common">Cyanothece sp. (strain PCC 8801)</name>
    <dbReference type="NCBI Taxonomy" id="41431"/>
    <lineage>
        <taxon>Bacteria</taxon>
        <taxon>Bacillati</taxon>
        <taxon>Cyanobacteriota</taxon>
        <taxon>Cyanophyceae</taxon>
        <taxon>Oscillatoriophycideae</taxon>
        <taxon>Chroococcales</taxon>
        <taxon>Aphanothecaceae</taxon>
        <taxon>Rippkaea</taxon>
        <taxon>Rippkaea orientalis</taxon>
    </lineage>
</organism>
<dbReference type="Pfam" id="PF00390">
    <property type="entry name" value="malic"/>
    <property type="match status" value="1"/>
</dbReference>
<dbReference type="Gene3D" id="3.40.50.10750">
    <property type="entry name" value="Isocitrate/Isopropylmalate dehydrogenase-like"/>
    <property type="match status" value="1"/>
</dbReference>
<dbReference type="GO" id="GO:0051287">
    <property type="term" value="F:NAD binding"/>
    <property type="evidence" value="ECO:0007669"/>
    <property type="project" value="InterPro"/>
</dbReference>
<dbReference type="GO" id="GO:0006108">
    <property type="term" value="P:malate metabolic process"/>
    <property type="evidence" value="ECO:0007669"/>
    <property type="project" value="InterPro"/>
</dbReference>
<keyword evidence="8" id="KW-0511">Multifunctional enzyme</keyword>